<organism evidence="1 2">
    <name type="scientific">Portunus trituberculatus</name>
    <name type="common">Swimming crab</name>
    <name type="synonym">Neptunus trituberculatus</name>
    <dbReference type="NCBI Taxonomy" id="210409"/>
    <lineage>
        <taxon>Eukaryota</taxon>
        <taxon>Metazoa</taxon>
        <taxon>Ecdysozoa</taxon>
        <taxon>Arthropoda</taxon>
        <taxon>Crustacea</taxon>
        <taxon>Multicrustacea</taxon>
        <taxon>Malacostraca</taxon>
        <taxon>Eumalacostraca</taxon>
        <taxon>Eucarida</taxon>
        <taxon>Decapoda</taxon>
        <taxon>Pleocyemata</taxon>
        <taxon>Brachyura</taxon>
        <taxon>Eubrachyura</taxon>
        <taxon>Portunoidea</taxon>
        <taxon>Portunidae</taxon>
        <taxon>Portuninae</taxon>
        <taxon>Portunus</taxon>
    </lineage>
</organism>
<accession>A0A5B7KG81</accession>
<gene>
    <name evidence="1" type="ORF">E2C01_101497</name>
</gene>
<protein>
    <submittedName>
        <fullName evidence="1">Uncharacterized protein</fullName>
    </submittedName>
</protein>
<sequence>MVYLFTQSNLVHTYLHPPLNTHPRTPQHSPTYHLYPLPAYHLTTRTHPTSPTTVHCPPPVPTHLHTCPSHLSHPCYFSLGFIPSQPDAKTERGRGREAEEEEEEYKLAVEKIKK</sequence>
<dbReference type="AlphaFoldDB" id="A0A5B7KG81"/>
<evidence type="ECO:0000313" key="2">
    <source>
        <dbReference type="Proteomes" id="UP000324222"/>
    </source>
</evidence>
<evidence type="ECO:0000313" key="1">
    <source>
        <dbReference type="EMBL" id="MPD05737.1"/>
    </source>
</evidence>
<comment type="caution">
    <text evidence="1">The sequence shown here is derived from an EMBL/GenBank/DDBJ whole genome shotgun (WGS) entry which is preliminary data.</text>
</comment>
<proteinExistence type="predicted"/>
<dbReference type="EMBL" id="VSRR010147481">
    <property type="protein sequence ID" value="MPD05737.1"/>
    <property type="molecule type" value="Genomic_DNA"/>
</dbReference>
<reference evidence="1 2" key="1">
    <citation type="submission" date="2019-05" db="EMBL/GenBank/DDBJ databases">
        <title>Another draft genome of Portunus trituberculatus and its Hox gene families provides insights of decapod evolution.</title>
        <authorList>
            <person name="Jeong J.-H."/>
            <person name="Song I."/>
            <person name="Kim S."/>
            <person name="Choi T."/>
            <person name="Kim D."/>
            <person name="Ryu S."/>
            <person name="Kim W."/>
        </authorList>
    </citation>
    <scope>NUCLEOTIDE SEQUENCE [LARGE SCALE GENOMIC DNA]</scope>
    <source>
        <tissue evidence="1">Muscle</tissue>
    </source>
</reference>
<name>A0A5B7KG81_PORTR</name>
<dbReference type="Proteomes" id="UP000324222">
    <property type="component" value="Unassembled WGS sequence"/>
</dbReference>
<keyword evidence="2" id="KW-1185">Reference proteome</keyword>